<sequence>MSHEGFAESLFTETPDIPDTDDLLEEIESIDGDFENKEVTEETKERWREILRQIPVAVNNFYGDPVLQWKNTIEKLRELETSRHAGPVGLIMKGRLTPKKVAELKEKKEGGLNLVTLISISELPSLEGTGSEHRYENIKLLEQAGVPAIAYIRPMMPPFNTSEEIINGMFRQLKEAGCKYAVTSGFRGDEALVRKMSPDEQVQWAMRVKVMPGEVYQRIKKHAEENGIQLFTRTSCAVSVATGDQSTFNPYYNSPNLVKCAELGCPIQDTCGPQPQPRDGSLELVRRLGFEVEFVPAQNGKKCGISGESRLKCPSCCTTCYFSKNIPHLLVKGNVSLGDLSFIRFTTGMLAMQPGRNDDGSKEVGRVRFPNNPEIDDVQTLNSWWPVSRNIAKCFGCKYCIVDEYYNETGENQEVGFPPANLVDKMFPEDSKE</sequence>
<evidence type="ECO:0000313" key="2">
    <source>
        <dbReference type="Proteomes" id="UP000176988"/>
    </source>
</evidence>
<evidence type="ECO:0000313" key="1">
    <source>
        <dbReference type="EMBL" id="OGM01366.1"/>
    </source>
</evidence>
<dbReference type="AlphaFoldDB" id="A0A1F7WEW0"/>
<name>A0A1F7WEW0_9BACT</name>
<proteinExistence type="predicted"/>
<gene>
    <name evidence="1" type="ORF">A2480_02240</name>
</gene>
<dbReference type="STRING" id="1802424.A2480_02240"/>
<accession>A0A1F7WEW0</accession>
<dbReference type="EMBL" id="MGFG01000009">
    <property type="protein sequence ID" value="OGM01366.1"/>
    <property type="molecule type" value="Genomic_DNA"/>
</dbReference>
<reference evidence="1 2" key="1">
    <citation type="journal article" date="2016" name="Nat. Commun.">
        <title>Thousands of microbial genomes shed light on interconnected biogeochemical processes in an aquifer system.</title>
        <authorList>
            <person name="Anantharaman K."/>
            <person name="Brown C.T."/>
            <person name="Hug L.A."/>
            <person name="Sharon I."/>
            <person name="Castelle C.J."/>
            <person name="Probst A.J."/>
            <person name="Thomas B.C."/>
            <person name="Singh A."/>
            <person name="Wilkins M.J."/>
            <person name="Karaoz U."/>
            <person name="Brodie E.L."/>
            <person name="Williams K.H."/>
            <person name="Hubbard S.S."/>
            <person name="Banfield J.F."/>
        </authorList>
    </citation>
    <scope>NUCLEOTIDE SEQUENCE [LARGE SCALE GENOMIC DNA]</scope>
</reference>
<comment type="caution">
    <text evidence="1">The sequence shown here is derived from an EMBL/GenBank/DDBJ whole genome shotgun (WGS) entry which is preliminary data.</text>
</comment>
<protein>
    <submittedName>
        <fullName evidence="1">Uncharacterized protein</fullName>
    </submittedName>
</protein>
<dbReference type="Proteomes" id="UP000176988">
    <property type="component" value="Unassembled WGS sequence"/>
</dbReference>
<organism evidence="1 2">
    <name type="scientific">Candidatus Uhrbacteria bacterium RIFOXYC2_FULL_47_19</name>
    <dbReference type="NCBI Taxonomy" id="1802424"/>
    <lineage>
        <taxon>Bacteria</taxon>
        <taxon>Candidatus Uhriibacteriota</taxon>
    </lineage>
</organism>